<dbReference type="PANTHER" id="PTHR12903">
    <property type="entry name" value="MITOCHONDRIAL RIBOSOMAL PROTEIN L24"/>
    <property type="match status" value="1"/>
</dbReference>
<dbReference type="InterPro" id="IPR041988">
    <property type="entry name" value="Ribosomal_uL24_KOW"/>
</dbReference>
<evidence type="ECO:0000256" key="4">
    <source>
        <dbReference type="ARBA" id="ARBA00022980"/>
    </source>
</evidence>
<dbReference type="STRING" id="28128.HMPREF3226_00017"/>
<dbReference type="GO" id="GO:0003735">
    <property type="term" value="F:structural constituent of ribosome"/>
    <property type="evidence" value="ECO:0007669"/>
    <property type="project" value="InterPro"/>
</dbReference>
<comment type="caution">
    <text evidence="11">The sequence shown here is derived from an EMBL/GenBank/DDBJ whole genome shotgun (WGS) entry which is preliminary data.</text>
</comment>
<dbReference type="InterPro" id="IPR005824">
    <property type="entry name" value="KOW"/>
</dbReference>
<dbReference type="PATRIC" id="fig|28128.5.peg.17"/>
<keyword evidence="5 8" id="KW-0687">Ribonucleoprotein</keyword>
<evidence type="ECO:0000256" key="3">
    <source>
        <dbReference type="ARBA" id="ARBA00022884"/>
    </source>
</evidence>
<gene>
    <name evidence="8" type="primary">rplX</name>
    <name evidence="11" type="ORF">HMPREF3226_00017</name>
</gene>
<sequence>MAKFHIKKGDQVIVLAGSDKGRSGKVLKVIVDKERVLVEGINMVSKSTKPSAASPQGGIVKQEAPIHISNLSLIDPKSGKPTRIKIERDGKTVKRIAKKSGEEIK</sequence>
<dbReference type="InterPro" id="IPR014722">
    <property type="entry name" value="Rib_uL2_dom2"/>
</dbReference>
<dbReference type="PROSITE" id="PS01108">
    <property type="entry name" value="RIBOSOMAL_L24"/>
    <property type="match status" value="1"/>
</dbReference>
<dbReference type="Pfam" id="PF17136">
    <property type="entry name" value="ribosomal_L24"/>
    <property type="match status" value="1"/>
</dbReference>
<dbReference type="InterPro" id="IPR008991">
    <property type="entry name" value="Translation_prot_SH3-like_sf"/>
</dbReference>
<dbReference type="SUPFAM" id="SSF50104">
    <property type="entry name" value="Translation proteins SH3-like domain"/>
    <property type="match status" value="1"/>
</dbReference>
<evidence type="ECO:0000313" key="12">
    <source>
        <dbReference type="Proteomes" id="UP000070533"/>
    </source>
</evidence>
<dbReference type="eggNOG" id="COG0198">
    <property type="taxonomic scope" value="Bacteria"/>
</dbReference>
<organism evidence="11 12">
    <name type="scientific">Prevotella corporis</name>
    <dbReference type="NCBI Taxonomy" id="28128"/>
    <lineage>
        <taxon>Bacteria</taxon>
        <taxon>Pseudomonadati</taxon>
        <taxon>Bacteroidota</taxon>
        <taxon>Bacteroidia</taxon>
        <taxon>Bacteroidales</taxon>
        <taxon>Prevotellaceae</taxon>
        <taxon>Prevotella</taxon>
    </lineage>
</organism>
<comment type="subunit">
    <text evidence="8">Part of the 50S ribosomal subunit.</text>
</comment>
<name>A0A133QR03_9BACT</name>
<keyword evidence="4 8" id="KW-0689">Ribosomal protein</keyword>
<dbReference type="GO" id="GO:0019843">
    <property type="term" value="F:rRNA binding"/>
    <property type="evidence" value="ECO:0007669"/>
    <property type="project" value="UniProtKB-UniRule"/>
</dbReference>
<keyword evidence="3 8" id="KW-0694">RNA-binding</keyword>
<keyword evidence="2 8" id="KW-0699">rRNA-binding</keyword>
<dbReference type="GO" id="GO:0006412">
    <property type="term" value="P:translation"/>
    <property type="evidence" value="ECO:0007669"/>
    <property type="project" value="UniProtKB-UniRule"/>
</dbReference>
<dbReference type="RefSeq" id="WP_025875870.1">
    <property type="nucleotide sequence ID" value="NZ_BAAAXP010000082.1"/>
</dbReference>
<dbReference type="EMBL" id="LRQG01000001">
    <property type="protein sequence ID" value="KXA45267.1"/>
    <property type="molecule type" value="Genomic_DNA"/>
</dbReference>
<evidence type="ECO:0000256" key="5">
    <source>
        <dbReference type="ARBA" id="ARBA00023274"/>
    </source>
</evidence>
<dbReference type="AlphaFoldDB" id="A0A133QR03"/>
<evidence type="ECO:0000256" key="6">
    <source>
        <dbReference type="ARBA" id="ARBA00035206"/>
    </source>
</evidence>
<evidence type="ECO:0000259" key="10">
    <source>
        <dbReference type="SMART" id="SM00739"/>
    </source>
</evidence>
<dbReference type="Gene3D" id="2.30.30.30">
    <property type="match status" value="1"/>
</dbReference>
<evidence type="ECO:0000256" key="1">
    <source>
        <dbReference type="ARBA" id="ARBA00010618"/>
    </source>
</evidence>
<feature type="domain" description="KOW" evidence="10">
    <location>
        <begin position="5"/>
        <end position="32"/>
    </location>
</feature>
<dbReference type="GO" id="GO:0005840">
    <property type="term" value="C:ribosome"/>
    <property type="evidence" value="ECO:0007669"/>
    <property type="project" value="UniProtKB-KW"/>
</dbReference>
<protein>
    <recommendedName>
        <fullName evidence="6 8">Large ribosomal subunit protein uL24</fullName>
    </recommendedName>
</protein>
<dbReference type="HAMAP" id="MF_01326_B">
    <property type="entry name" value="Ribosomal_uL24_B"/>
    <property type="match status" value="1"/>
</dbReference>
<dbReference type="CDD" id="cd06089">
    <property type="entry name" value="KOW_RPL26"/>
    <property type="match status" value="1"/>
</dbReference>
<evidence type="ECO:0000256" key="7">
    <source>
        <dbReference type="ARBA" id="ARBA00058688"/>
    </source>
</evidence>
<keyword evidence="12" id="KW-1185">Reference proteome</keyword>
<reference evidence="12" key="1">
    <citation type="submission" date="2016-01" db="EMBL/GenBank/DDBJ databases">
        <authorList>
            <person name="Mitreva M."/>
            <person name="Pepin K.H."/>
            <person name="Mihindukulasuriya K.A."/>
            <person name="Fulton R."/>
            <person name="Fronick C."/>
            <person name="O'Laughlin M."/>
            <person name="Miner T."/>
            <person name="Herter B."/>
            <person name="Rosa B.A."/>
            <person name="Cordes M."/>
            <person name="Tomlinson C."/>
            <person name="Wollam A."/>
            <person name="Palsikar V.B."/>
            <person name="Mardis E.R."/>
            <person name="Wilson R.K."/>
        </authorList>
    </citation>
    <scope>NUCLEOTIDE SEQUENCE [LARGE SCALE GENOMIC DNA]</scope>
    <source>
        <strain evidence="12">MJR7716</strain>
    </source>
</reference>
<evidence type="ECO:0000256" key="9">
    <source>
        <dbReference type="RuleBase" id="RU003477"/>
    </source>
</evidence>
<dbReference type="InterPro" id="IPR005825">
    <property type="entry name" value="Ribosomal_uL24_CS"/>
</dbReference>
<accession>A0A133QR03</accession>
<evidence type="ECO:0000256" key="2">
    <source>
        <dbReference type="ARBA" id="ARBA00022730"/>
    </source>
</evidence>
<comment type="function">
    <text evidence="8">One of two assembly initiator proteins, it binds directly to the 5'-end of the 23S rRNA, where it nucleates assembly of the 50S subunit.</text>
</comment>
<dbReference type="Proteomes" id="UP000070533">
    <property type="component" value="Unassembled WGS sequence"/>
</dbReference>
<dbReference type="InterPro" id="IPR057264">
    <property type="entry name" value="Ribosomal_uL24_C"/>
</dbReference>
<evidence type="ECO:0000256" key="8">
    <source>
        <dbReference type="HAMAP-Rule" id="MF_01326"/>
    </source>
</evidence>
<dbReference type="FunFam" id="2.30.30.30:FF:000004">
    <property type="entry name" value="50S ribosomal protein L24"/>
    <property type="match status" value="1"/>
</dbReference>
<dbReference type="SMART" id="SM00739">
    <property type="entry name" value="KOW"/>
    <property type="match status" value="1"/>
</dbReference>
<dbReference type="NCBIfam" id="TIGR01079">
    <property type="entry name" value="rplX_bact"/>
    <property type="match status" value="1"/>
</dbReference>
<dbReference type="OrthoDB" id="9807419at2"/>
<evidence type="ECO:0000313" key="11">
    <source>
        <dbReference type="EMBL" id="KXA45267.1"/>
    </source>
</evidence>
<comment type="similarity">
    <text evidence="1 8 9">Belongs to the universal ribosomal protein uL24 family.</text>
</comment>
<dbReference type="GO" id="GO:1990904">
    <property type="term" value="C:ribonucleoprotein complex"/>
    <property type="evidence" value="ECO:0007669"/>
    <property type="project" value="UniProtKB-KW"/>
</dbReference>
<dbReference type="Pfam" id="PF00467">
    <property type="entry name" value="KOW"/>
    <property type="match status" value="1"/>
</dbReference>
<dbReference type="InterPro" id="IPR003256">
    <property type="entry name" value="Ribosomal_uL24"/>
</dbReference>
<proteinExistence type="inferred from homology"/>
<comment type="function">
    <text evidence="7 8">One of the proteins that surrounds the polypeptide exit tunnel on the outside of the subunit.</text>
</comment>